<accession>X0YVT3</accession>
<reference evidence="1" key="1">
    <citation type="journal article" date="2014" name="Front. Microbiol.">
        <title>High frequency of phylogenetically diverse reductive dehalogenase-homologous genes in deep subseafloor sedimentary metagenomes.</title>
        <authorList>
            <person name="Kawai M."/>
            <person name="Futagami T."/>
            <person name="Toyoda A."/>
            <person name="Takaki Y."/>
            <person name="Nishi S."/>
            <person name="Hori S."/>
            <person name="Arai W."/>
            <person name="Tsubouchi T."/>
            <person name="Morono Y."/>
            <person name="Uchiyama I."/>
            <person name="Ito T."/>
            <person name="Fujiyama A."/>
            <person name="Inagaki F."/>
            <person name="Takami H."/>
        </authorList>
    </citation>
    <scope>NUCLEOTIDE SEQUENCE</scope>
    <source>
        <strain evidence="1">Expedition CK06-06</strain>
    </source>
</reference>
<comment type="caution">
    <text evidence="1">The sequence shown here is derived from an EMBL/GenBank/DDBJ whole genome shotgun (WGS) entry which is preliminary data.</text>
</comment>
<evidence type="ECO:0000313" key="1">
    <source>
        <dbReference type="EMBL" id="GAG40711.1"/>
    </source>
</evidence>
<gene>
    <name evidence="1" type="ORF">S01H1_62335</name>
</gene>
<evidence type="ECO:0008006" key="2">
    <source>
        <dbReference type="Google" id="ProtNLM"/>
    </source>
</evidence>
<proteinExistence type="predicted"/>
<feature type="non-terminal residue" evidence="1">
    <location>
        <position position="32"/>
    </location>
</feature>
<dbReference type="EMBL" id="BARS01040938">
    <property type="protein sequence ID" value="GAG40711.1"/>
    <property type="molecule type" value="Genomic_DNA"/>
</dbReference>
<organism evidence="1">
    <name type="scientific">marine sediment metagenome</name>
    <dbReference type="NCBI Taxonomy" id="412755"/>
    <lineage>
        <taxon>unclassified sequences</taxon>
        <taxon>metagenomes</taxon>
        <taxon>ecological metagenomes</taxon>
    </lineage>
</organism>
<dbReference type="Gene3D" id="3.30.43.20">
    <property type="match status" value="1"/>
</dbReference>
<name>X0YVT3_9ZZZZ</name>
<sequence>MVDYNPFAYEVHEDPYPYYRALREQAPLYRNE</sequence>
<dbReference type="AlphaFoldDB" id="X0YVT3"/>
<protein>
    <recommendedName>
        <fullName evidence="2">Cytochrome P450</fullName>
    </recommendedName>
</protein>